<proteinExistence type="predicted"/>
<keyword evidence="4" id="KW-1185">Reference proteome</keyword>
<comment type="caution">
    <text evidence="3">The sequence shown here is derived from an EMBL/GenBank/DDBJ whole genome shotgun (WGS) entry which is preliminary data.</text>
</comment>
<feature type="compositionally biased region" description="Low complexity" evidence="1">
    <location>
        <begin position="170"/>
        <end position="205"/>
    </location>
</feature>
<dbReference type="Pfam" id="PF13464">
    <property type="entry name" value="RodZ_C"/>
    <property type="match status" value="1"/>
</dbReference>
<dbReference type="InterPro" id="IPR050400">
    <property type="entry name" value="Bact_Cytoskel_RodZ"/>
</dbReference>
<feature type="region of interest" description="Disordered" evidence="1">
    <location>
        <begin position="90"/>
        <end position="110"/>
    </location>
</feature>
<dbReference type="SUPFAM" id="SSF47413">
    <property type="entry name" value="lambda repressor-like DNA-binding domains"/>
    <property type="match status" value="1"/>
</dbReference>
<reference evidence="4" key="1">
    <citation type="journal article" date="2019" name="Int. J. Syst. Evol. Microbiol.">
        <title>The Global Catalogue of Microorganisms (GCM) 10K type strain sequencing project: providing services to taxonomists for standard genome sequencing and annotation.</title>
        <authorList>
            <consortium name="The Broad Institute Genomics Platform"/>
            <consortium name="The Broad Institute Genome Sequencing Center for Infectious Disease"/>
            <person name="Wu L."/>
            <person name="Ma J."/>
        </authorList>
    </citation>
    <scope>NUCLEOTIDE SEQUENCE [LARGE SCALE GENOMIC DNA]</scope>
    <source>
        <strain evidence="4">CCUG 54518</strain>
    </source>
</reference>
<name>A0ABW2R8T0_9BURK</name>
<dbReference type="PANTHER" id="PTHR34475">
    <property type="match status" value="1"/>
</dbReference>
<dbReference type="InterPro" id="IPR025194">
    <property type="entry name" value="RodZ-like_C"/>
</dbReference>
<feature type="domain" description="Cytoskeleton protein RodZ-like C-terminal" evidence="2">
    <location>
        <begin position="223"/>
        <end position="294"/>
    </location>
</feature>
<dbReference type="Proteomes" id="UP001596495">
    <property type="component" value="Unassembled WGS sequence"/>
</dbReference>
<accession>A0ABW2R8T0</accession>
<protein>
    <submittedName>
        <fullName evidence="3">RodZ domain-containing protein</fullName>
    </submittedName>
</protein>
<evidence type="ECO:0000313" key="4">
    <source>
        <dbReference type="Proteomes" id="UP001596495"/>
    </source>
</evidence>
<evidence type="ECO:0000256" key="1">
    <source>
        <dbReference type="SAM" id="MobiDB-lite"/>
    </source>
</evidence>
<dbReference type="Pfam" id="PF13413">
    <property type="entry name" value="HTH_25"/>
    <property type="match status" value="1"/>
</dbReference>
<evidence type="ECO:0000313" key="3">
    <source>
        <dbReference type="EMBL" id="MFC7434481.1"/>
    </source>
</evidence>
<dbReference type="EMBL" id="JBHTBX010000004">
    <property type="protein sequence ID" value="MFC7434481.1"/>
    <property type="molecule type" value="Genomic_DNA"/>
</dbReference>
<evidence type="ECO:0000259" key="2">
    <source>
        <dbReference type="Pfam" id="PF13464"/>
    </source>
</evidence>
<dbReference type="PANTHER" id="PTHR34475:SF1">
    <property type="entry name" value="CYTOSKELETON PROTEIN RODZ"/>
    <property type="match status" value="1"/>
</dbReference>
<dbReference type="InterPro" id="IPR010982">
    <property type="entry name" value="Lambda_DNA-bd_dom_sf"/>
</dbReference>
<dbReference type="RefSeq" id="WP_382255873.1">
    <property type="nucleotide sequence ID" value="NZ_JBHTBX010000004.1"/>
</dbReference>
<dbReference type="Gene3D" id="1.10.260.40">
    <property type="entry name" value="lambda repressor-like DNA-binding domains"/>
    <property type="match status" value="1"/>
</dbReference>
<feature type="region of interest" description="Disordered" evidence="1">
    <location>
        <begin position="170"/>
        <end position="213"/>
    </location>
</feature>
<gene>
    <name evidence="3" type="ORF">ACFQNJ_08155</name>
</gene>
<sequence length="296" mass="30491">MSDTAGSPPVRLRQAREAAGLHIAALAAALKVPVRKLELLEAGRYDDLPDLTFARALASSVCRHLKVDPAPVLEEIPQPEEPHLSQFPKAISAPFRTPPPETGGGSSGSGSRWVMGLGGLLVLAAAAVVLLPDPSSWSGWFQRSGGEATVTQTPGSTPSVVVESVTSAPVSPNAAAPAQPDLLPSAPAPDASVSSPPSVSISGAPQVAEAPTPEAKTAGQLLVLKARGDSWVEVVNGSGAVVVKRMMLAGDVLDFSNAPPYSVVVGRADQVDVMVRGQLLDTAPMTRNSVARFEVK</sequence>
<organism evidence="3 4">
    <name type="scientific">Hydrogenophaga bisanensis</name>
    <dbReference type="NCBI Taxonomy" id="439611"/>
    <lineage>
        <taxon>Bacteria</taxon>
        <taxon>Pseudomonadati</taxon>
        <taxon>Pseudomonadota</taxon>
        <taxon>Betaproteobacteria</taxon>
        <taxon>Burkholderiales</taxon>
        <taxon>Comamonadaceae</taxon>
        <taxon>Hydrogenophaga</taxon>
    </lineage>
</organism>